<evidence type="ECO:0000259" key="1">
    <source>
        <dbReference type="Pfam" id="PF01610"/>
    </source>
</evidence>
<evidence type="ECO:0000313" key="3">
    <source>
        <dbReference type="Proteomes" id="UP000829069"/>
    </source>
</evidence>
<dbReference type="RefSeq" id="WP_241915446.1">
    <property type="nucleotide sequence ID" value="NZ_CP093327.1"/>
</dbReference>
<dbReference type="InterPro" id="IPR047951">
    <property type="entry name" value="Transpos_ISL3"/>
</dbReference>
<sequence>MFGTAAFRKALRMWLPRTAVSVDHFHLAMPGNNLVTEVRQRLTQETKGRRGRAKDPVWAIRMLLLKADEKLSDRARNRLQTVFDVDDPTGKLQAAWEVKEQLRLLLRTGSLADATAAKDKLQQLVERAGQPETTRLWRTVCRWWKEIEVLIVTGATTAKVESNNVSIKARKRVGSGYRNTGNYRSHTLLTSAARTAA</sequence>
<proteinExistence type="predicted"/>
<keyword evidence="2" id="KW-0614">Plasmid</keyword>
<reference evidence="2 3" key="1">
    <citation type="submission" date="2022-03" db="EMBL/GenBank/DDBJ databases">
        <title>Isotopic signatures of nitrous oxide derived from detoxification processes.</title>
        <authorList>
            <person name="Behrendt U."/>
            <person name="Buchen C."/>
            <person name="Well R."/>
            <person name="Ulrich A."/>
            <person name="Rohe L."/>
            <person name="Kolb S."/>
            <person name="Schloter M."/>
            <person name="Horn M.A."/>
            <person name="Augustin J."/>
        </authorList>
    </citation>
    <scope>NUCLEOTIDE SEQUENCE [LARGE SCALE GENOMIC DNA]</scope>
    <source>
        <strain evidence="2 3">S4-C24</strain>
        <plasmid evidence="2 3">p1</plasmid>
    </source>
</reference>
<dbReference type="EMBL" id="CP093327">
    <property type="protein sequence ID" value="UNK47747.1"/>
    <property type="molecule type" value="Genomic_DNA"/>
</dbReference>
<accession>A0ABY3WHG5</accession>
<dbReference type="Proteomes" id="UP000829069">
    <property type="component" value="Plasmid p1"/>
</dbReference>
<evidence type="ECO:0000313" key="2">
    <source>
        <dbReference type="EMBL" id="UNK47747.1"/>
    </source>
</evidence>
<gene>
    <name evidence="2" type="ORF">MNQ99_18665</name>
</gene>
<dbReference type="PANTHER" id="PTHR33498:SF1">
    <property type="entry name" value="TRANSPOSASE FOR INSERTION SEQUENCE ELEMENT IS1557"/>
    <property type="match status" value="1"/>
</dbReference>
<dbReference type="Pfam" id="PF01610">
    <property type="entry name" value="DDE_Tnp_ISL3"/>
    <property type="match status" value="1"/>
</dbReference>
<name>A0ABY3WHG5_9MICC</name>
<keyword evidence="3" id="KW-1185">Reference proteome</keyword>
<organism evidence="2 3">
    <name type="scientific">Arthrobacter sulfonylureivorans</name>
    <dbReference type="NCBI Taxonomy" id="2486855"/>
    <lineage>
        <taxon>Bacteria</taxon>
        <taxon>Bacillati</taxon>
        <taxon>Actinomycetota</taxon>
        <taxon>Actinomycetes</taxon>
        <taxon>Micrococcales</taxon>
        <taxon>Micrococcaceae</taxon>
        <taxon>Arthrobacter</taxon>
    </lineage>
</organism>
<feature type="domain" description="Transposase IS204/IS1001/IS1096/IS1165 DDE" evidence="1">
    <location>
        <begin position="5"/>
        <end position="185"/>
    </location>
</feature>
<protein>
    <submittedName>
        <fullName evidence="2">Transposase</fullName>
    </submittedName>
</protein>
<dbReference type="PANTHER" id="PTHR33498">
    <property type="entry name" value="TRANSPOSASE FOR INSERTION SEQUENCE ELEMENT IS1557"/>
    <property type="match status" value="1"/>
</dbReference>
<dbReference type="InterPro" id="IPR002560">
    <property type="entry name" value="Transposase_DDE"/>
</dbReference>
<geneLocation type="plasmid" evidence="2 3">
    <name>p1</name>
</geneLocation>